<accession>A0AAW0IU71</accession>
<keyword evidence="2" id="KW-1185">Reference proteome</keyword>
<evidence type="ECO:0000313" key="2">
    <source>
        <dbReference type="Proteomes" id="UP000237347"/>
    </source>
</evidence>
<protein>
    <submittedName>
        <fullName evidence="1">Uncharacterized protein</fullName>
    </submittedName>
</protein>
<dbReference type="Proteomes" id="UP000237347">
    <property type="component" value="Unassembled WGS sequence"/>
</dbReference>
<dbReference type="EMBL" id="PKMF04000856">
    <property type="protein sequence ID" value="KAK7817862.1"/>
    <property type="molecule type" value="Genomic_DNA"/>
</dbReference>
<sequence length="91" mass="10371">MRSKIDKVDARLQRIVTEMNGLGLIENTGRRTRTTRSWVPTTSLLNEGHANLFLAPQIHAAIKRHDSIPFLIQIELGISYRLSKMLCQKSN</sequence>
<name>A0AAW0IU71_QUESU</name>
<evidence type="ECO:0000313" key="1">
    <source>
        <dbReference type="EMBL" id="KAK7817862.1"/>
    </source>
</evidence>
<dbReference type="AlphaFoldDB" id="A0AAW0IU71"/>
<reference evidence="1 2" key="1">
    <citation type="journal article" date="2018" name="Sci. Data">
        <title>The draft genome sequence of cork oak.</title>
        <authorList>
            <person name="Ramos A.M."/>
            <person name="Usie A."/>
            <person name="Barbosa P."/>
            <person name="Barros P.M."/>
            <person name="Capote T."/>
            <person name="Chaves I."/>
            <person name="Simoes F."/>
            <person name="Abreu I."/>
            <person name="Carrasquinho I."/>
            <person name="Faro C."/>
            <person name="Guimaraes J.B."/>
            <person name="Mendonca D."/>
            <person name="Nobrega F."/>
            <person name="Rodrigues L."/>
            <person name="Saibo N.J.M."/>
            <person name="Varela M.C."/>
            <person name="Egas C."/>
            <person name="Matos J."/>
            <person name="Miguel C.M."/>
            <person name="Oliveira M.M."/>
            <person name="Ricardo C.P."/>
            <person name="Goncalves S."/>
        </authorList>
    </citation>
    <scope>NUCLEOTIDE SEQUENCE [LARGE SCALE GENOMIC DNA]</scope>
    <source>
        <strain evidence="2">cv. HL8</strain>
    </source>
</reference>
<comment type="caution">
    <text evidence="1">The sequence shown here is derived from an EMBL/GenBank/DDBJ whole genome shotgun (WGS) entry which is preliminary data.</text>
</comment>
<proteinExistence type="predicted"/>
<gene>
    <name evidence="1" type="ORF">CFP56_042043</name>
</gene>
<organism evidence="1 2">
    <name type="scientific">Quercus suber</name>
    <name type="common">Cork oak</name>
    <dbReference type="NCBI Taxonomy" id="58331"/>
    <lineage>
        <taxon>Eukaryota</taxon>
        <taxon>Viridiplantae</taxon>
        <taxon>Streptophyta</taxon>
        <taxon>Embryophyta</taxon>
        <taxon>Tracheophyta</taxon>
        <taxon>Spermatophyta</taxon>
        <taxon>Magnoliopsida</taxon>
        <taxon>eudicotyledons</taxon>
        <taxon>Gunneridae</taxon>
        <taxon>Pentapetalae</taxon>
        <taxon>rosids</taxon>
        <taxon>fabids</taxon>
        <taxon>Fagales</taxon>
        <taxon>Fagaceae</taxon>
        <taxon>Quercus</taxon>
    </lineage>
</organism>